<proteinExistence type="predicted"/>
<dbReference type="SMART" id="SM00860">
    <property type="entry name" value="SMI1_KNR4"/>
    <property type="match status" value="1"/>
</dbReference>
<organism evidence="2 3">
    <name type="scientific">Savagea serpentis</name>
    <dbReference type="NCBI Taxonomy" id="2785297"/>
    <lineage>
        <taxon>Bacteria</taxon>
        <taxon>Bacillati</taxon>
        <taxon>Bacillota</taxon>
        <taxon>Bacilli</taxon>
        <taxon>Bacillales</taxon>
        <taxon>Caryophanaceae</taxon>
        <taxon>Savagea</taxon>
    </lineage>
</organism>
<evidence type="ECO:0000313" key="3">
    <source>
        <dbReference type="Proteomes" id="UP000622653"/>
    </source>
</evidence>
<comment type="caution">
    <text evidence="2">The sequence shown here is derived from an EMBL/GenBank/DDBJ whole genome shotgun (WGS) entry which is preliminary data.</text>
</comment>
<name>A0A8J7GBD7_9BACL</name>
<dbReference type="SUPFAM" id="SSF160631">
    <property type="entry name" value="SMI1/KNR4-like"/>
    <property type="match status" value="1"/>
</dbReference>
<dbReference type="Pfam" id="PF14568">
    <property type="entry name" value="SUKH_6"/>
    <property type="match status" value="1"/>
</dbReference>
<dbReference type="InterPro" id="IPR037883">
    <property type="entry name" value="Knr4/Smi1-like_sf"/>
</dbReference>
<protein>
    <submittedName>
        <fullName evidence="2">SMI1/KNR4 family protein</fullName>
    </submittedName>
</protein>
<keyword evidence="3" id="KW-1185">Reference proteome</keyword>
<dbReference type="AlphaFoldDB" id="A0A8J7GBD7"/>
<evidence type="ECO:0000313" key="2">
    <source>
        <dbReference type="EMBL" id="MBF4500421.1"/>
    </source>
</evidence>
<accession>A0A8J7GBD7</accession>
<gene>
    <name evidence="2" type="ORF">IRY55_03505</name>
</gene>
<evidence type="ECO:0000259" key="1">
    <source>
        <dbReference type="SMART" id="SM00860"/>
    </source>
</evidence>
<reference evidence="2" key="1">
    <citation type="submission" date="2020-11" db="EMBL/GenBank/DDBJ databases">
        <title>Multidrug resistant novel bacterium Savagea serpentis sp. nov., isolated from the scats of a vine snake (Ahaetulla nasuta).</title>
        <authorList>
            <person name="Venkata Ramana V."/>
            <person name="Vikas Patil S."/>
            <person name="Yogita Lugani V."/>
        </authorList>
    </citation>
    <scope>NUCLEOTIDE SEQUENCE</scope>
    <source>
        <strain evidence="2">SN6</strain>
    </source>
</reference>
<dbReference type="EMBL" id="JADKPV010000001">
    <property type="protein sequence ID" value="MBF4500421.1"/>
    <property type="molecule type" value="Genomic_DNA"/>
</dbReference>
<feature type="domain" description="Knr4/Smi1-like" evidence="1">
    <location>
        <begin position="22"/>
        <end position="160"/>
    </location>
</feature>
<dbReference type="Proteomes" id="UP000622653">
    <property type="component" value="Unassembled WGS sequence"/>
</dbReference>
<sequence length="169" mass="19157">MLRIENFWEMSEYATETYVAPTPTDEEIKTVEQRLGYTLPSRYIDFMRGQNGGIPIRSTYPTSEATSWAEDHIAITAFFPLSSTHQYGIAGEMGTHFWESEWGYPAIGVAICDCPSAGHDLVYLDYRACGPTGEPSVVHIDVECEQETKLADNFEQFINGLRLEEEWDV</sequence>
<dbReference type="InterPro" id="IPR018958">
    <property type="entry name" value="Knr4/Smi1-like_dom"/>
</dbReference>
<dbReference type="Gene3D" id="3.40.1580.10">
    <property type="entry name" value="SMI1/KNR4-like"/>
    <property type="match status" value="1"/>
</dbReference>